<dbReference type="AlphaFoldDB" id="A0AAN4VXW8"/>
<organism evidence="6 7">
    <name type="scientific">Persicobacter diffluens</name>
    <dbReference type="NCBI Taxonomy" id="981"/>
    <lineage>
        <taxon>Bacteria</taxon>
        <taxon>Pseudomonadati</taxon>
        <taxon>Bacteroidota</taxon>
        <taxon>Cytophagia</taxon>
        <taxon>Cytophagales</taxon>
        <taxon>Persicobacteraceae</taxon>
        <taxon>Persicobacter</taxon>
    </lineage>
</organism>
<comment type="caution">
    <text evidence="6">The sequence shown here is derived from an EMBL/GenBank/DDBJ whole genome shotgun (WGS) entry which is preliminary data.</text>
</comment>
<dbReference type="InterPro" id="IPR011837">
    <property type="entry name" value="Glycogen_debranch_GlgX"/>
</dbReference>
<evidence type="ECO:0000256" key="3">
    <source>
        <dbReference type="ARBA" id="ARBA00022946"/>
    </source>
</evidence>
<dbReference type="EMBL" id="BQKE01000001">
    <property type="protein sequence ID" value="GJM61733.1"/>
    <property type="molecule type" value="Genomic_DNA"/>
</dbReference>
<dbReference type="RefSeq" id="WP_338237204.1">
    <property type="nucleotide sequence ID" value="NZ_BQKE01000001.1"/>
</dbReference>
<dbReference type="Pfam" id="PF21156">
    <property type="entry name" value="ISOA1-3_C"/>
    <property type="match status" value="1"/>
</dbReference>
<keyword evidence="7" id="KW-1185">Reference proteome</keyword>
<dbReference type="Gene3D" id="2.60.40.1180">
    <property type="entry name" value="Golgi alpha-mannosidase II"/>
    <property type="match status" value="1"/>
</dbReference>
<keyword evidence="4" id="KW-0326">Glycosidase</keyword>
<dbReference type="CDD" id="cd11326">
    <property type="entry name" value="AmyAc_Glg_debranch"/>
    <property type="match status" value="1"/>
</dbReference>
<dbReference type="Gene3D" id="2.60.40.10">
    <property type="entry name" value="Immunoglobulins"/>
    <property type="match status" value="1"/>
</dbReference>
<dbReference type="SMART" id="SM00642">
    <property type="entry name" value="Aamy"/>
    <property type="match status" value="1"/>
</dbReference>
<dbReference type="PANTHER" id="PTHR43002">
    <property type="entry name" value="GLYCOGEN DEBRANCHING ENZYME"/>
    <property type="match status" value="1"/>
</dbReference>
<dbReference type="InterPro" id="IPR044505">
    <property type="entry name" value="GlgX_Isoamylase_N_E_set"/>
</dbReference>
<feature type="domain" description="Glycosyl hydrolase family 13 catalytic" evidence="5">
    <location>
        <begin position="162"/>
        <end position="570"/>
    </location>
</feature>
<dbReference type="InterPro" id="IPR013783">
    <property type="entry name" value="Ig-like_fold"/>
</dbReference>
<keyword evidence="2" id="KW-0378">Hydrolase</keyword>
<evidence type="ECO:0000256" key="4">
    <source>
        <dbReference type="ARBA" id="ARBA00023295"/>
    </source>
</evidence>
<dbReference type="GO" id="GO:0005980">
    <property type="term" value="P:glycogen catabolic process"/>
    <property type="evidence" value="ECO:0007669"/>
    <property type="project" value="InterPro"/>
</dbReference>
<evidence type="ECO:0000256" key="2">
    <source>
        <dbReference type="ARBA" id="ARBA00022801"/>
    </source>
</evidence>
<accession>A0AAN4VXW8</accession>
<sequence length="693" mass="80103">MKSTKSKPYKCNAGATYPIGASITKKGVNFVVFSNAEQIELLLFDKEEDTEASTSILLDKQINKTFYYWHIEVEGLRAGQLYAYRAHGNYAPWVGKRYEGKKVLVDPYAKAVSAKLYDRKKAFGHEDNIAHAIKSVVIDDNDYDWEGDRHINRKYETSVIYEMHVKGFTKHSSSGLSEDMRGTYRGVIEKIPHLKELGITAVELMPIHFFDWQDIPEPRSNYWGYSPINFFSPHPQYAMSEDPVEMVKEFKDMVKAFHKAGIEVILDVVFNHSAESSGEGPNISFRGFDNLSYYMLNPHDRSKELDFTGCGNTLNANHSIVRRMIRDSLRYWVTEMHIDGFRFDLASVLSRDENGHPIQNPPIIWEIESDPVLAGTKIIAEAWDAGGLYQVGSFTGDRWAEWNGVYRDDIRKFVRGEAKMVSNVASRILGSPDVYTEDGREVCRSIHFVTCHDGFTLNDLVSYNEKHNRANGESNRDGMNENYSWNCGVEGPTTKEEVEALRIRQIKNLMTITMISQGTPMILMGDEVRRTQQGNNNAYCQDNEIGWFDWNLKEVNQEIYDFTRHIIKFSQTLSLFRQEFVLHDQPTMEQAYNIWHGVKRNEPDWEDYVRTLSFELVDEAHGERLHVMMNFFWEPLTFEVPFHKKGKSWFRVVDTALGQGKDIIDPRVNQEKIKALTYELLPRSIVILMERND</sequence>
<dbReference type="GO" id="GO:0004135">
    <property type="term" value="F:amylo-alpha-1,6-glucosidase activity"/>
    <property type="evidence" value="ECO:0007669"/>
    <property type="project" value="InterPro"/>
</dbReference>
<dbReference type="InterPro" id="IPR006047">
    <property type="entry name" value="GH13_cat_dom"/>
</dbReference>
<evidence type="ECO:0000313" key="6">
    <source>
        <dbReference type="EMBL" id="GJM61733.1"/>
    </source>
</evidence>
<gene>
    <name evidence="6" type="primary">glgX-1</name>
    <name evidence="6" type="ORF">PEDI_22850</name>
</gene>
<dbReference type="SUPFAM" id="SSF81296">
    <property type="entry name" value="E set domains"/>
    <property type="match status" value="1"/>
</dbReference>
<dbReference type="FunFam" id="3.20.20.80:FF:000054">
    <property type="entry name" value="Glycogen debranching enzyme"/>
    <property type="match status" value="1"/>
</dbReference>
<evidence type="ECO:0000256" key="1">
    <source>
        <dbReference type="ARBA" id="ARBA00008061"/>
    </source>
</evidence>
<dbReference type="InterPro" id="IPR014756">
    <property type="entry name" value="Ig_E-set"/>
</dbReference>
<dbReference type="InterPro" id="IPR004193">
    <property type="entry name" value="Glyco_hydro_13_N"/>
</dbReference>
<dbReference type="GO" id="GO:0019156">
    <property type="term" value="F:isoamylase activity"/>
    <property type="evidence" value="ECO:0007669"/>
    <property type="project" value="UniProtKB-ARBA"/>
</dbReference>
<comment type="similarity">
    <text evidence="1">Belongs to the glycosyl hydrolase 13 family.</text>
</comment>
<dbReference type="InterPro" id="IPR013780">
    <property type="entry name" value="Glyco_hydro_b"/>
</dbReference>
<dbReference type="SUPFAM" id="SSF51445">
    <property type="entry name" value="(Trans)glycosidases"/>
    <property type="match status" value="1"/>
</dbReference>
<dbReference type="InterPro" id="IPR017853">
    <property type="entry name" value="GH"/>
</dbReference>
<protein>
    <submittedName>
        <fullName evidence="6">Glycogen operon protein GlgX homolog</fullName>
    </submittedName>
</protein>
<dbReference type="InterPro" id="IPR048650">
    <property type="entry name" value="ISOA1-3-like_C"/>
</dbReference>
<evidence type="ECO:0000259" key="5">
    <source>
        <dbReference type="SMART" id="SM00642"/>
    </source>
</evidence>
<dbReference type="Pfam" id="PF00128">
    <property type="entry name" value="Alpha-amylase"/>
    <property type="match status" value="1"/>
</dbReference>
<keyword evidence="3" id="KW-0809">Transit peptide</keyword>
<dbReference type="Gene3D" id="3.20.20.80">
    <property type="entry name" value="Glycosidases"/>
    <property type="match status" value="1"/>
</dbReference>
<dbReference type="CDD" id="cd02856">
    <property type="entry name" value="E_set_GDE_Isoamylase_N"/>
    <property type="match status" value="1"/>
</dbReference>
<dbReference type="SUPFAM" id="SSF51011">
    <property type="entry name" value="Glycosyl hydrolase domain"/>
    <property type="match status" value="1"/>
</dbReference>
<dbReference type="NCBIfam" id="TIGR02100">
    <property type="entry name" value="glgX_debranch"/>
    <property type="match status" value="1"/>
</dbReference>
<proteinExistence type="inferred from homology"/>
<reference evidence="6 7" key="1">
    <citation type="submission" date="2021-12" db="EMBL/GenBank/DDBJ databases">
        <title>Genome sequencing of bacteria with rrn-lacking chromosome and rrn-plasmid.</title>
        <authorList>
            <person name="Anda M."/>
            <person name="Iwasaki W."/>
        </authorList>
    </citation>
    <scope>NUCLEOTIDE SEQUENCE [LARGE SCALE GENOMIC DNA]</scope>
    <source>
        <strain evidence="6 7">NBRC 15940</strain>
    </source>
</reference>
<name>A0AAN4VXW8_9BACT</name>
<dbReference type="Pfam" id="PF02922">
    <property type="entry name" value="CBM_48"/>
    <property type="match status" value="1"/>
</dbReference>
<evidence type="ECO:0000313" key="7">
    <source>
        <dbReference type="Proteomes" id="UP001310022"/>
    </source>
</evidence>
<dbReference type="Proteomes" id="UP001310022">
    <property type="component" value="Unassembled WGS sequence"/>
</dbReference>